<dbReference type="InterPro" id="IPR009078">
    <property type="entry name" value="Ferritin-like_SF"/>
</dbReference>
<feature type="region of interest" description="Disordered" evidence="1">
    <location>
        <begin position="47"/>
        <end position="66"/>
    </location>
</feature>
<dbReference type="PIRSF" id="PIRSF012318">
    <property type="entry name" value="UCP012318"/>
    <property type="match status" value="1"/>
</dbReference>
<dbReference type="SUPFAM" id="SSF47240">
    <property type="entry name" value="Ferritin-like"/>
    <property type="match status" value="1"/>
</dbReference>
<gene>
    <name evidence="2" type="ORF">EUV02_10295</name>
</gene>
<accession>A0A4Y9ENW2</accession>
<dbReference type="Pfam" id="PF04305">
    <property type="entry name" value="DUF455"/>
    <property type="match status" value="1"/>
</dbReference>
<dbReference type="OrthoDB" id="9778629at2"/>
<reference evidence="2 3" key="1">
    <citation type="submission" date="2019-02" db="EMBL/GenBank/DDBJ databases">
        <title>Polymorphobacter sp. isolated from the lake at the Tibet of China.</title>
        <authorList>
            <person name="Li A."/>
        </authorList>
    </citation>
    <scope>NUCLEOTIDE SEQUENCE [LARGE SCALE GENOMIC DNA]</scope>
    <source>
        <strain evidence="2 3">DJ1R-1</strain>
    </source>
</reference>
<comment type="caution">
    <text evidence="2">The sequence shown here is derived from an EMBL/GenBank/DDBJ whole genome shotgun (WGS) entry which is preliminary data.</text>
</comment>
<feature type="compositionally biased region" description="Basic and acidic residues" evidence="1">
    <location>
        <begin position="47"/>
        <end position="60"/>
    </location>
</feature>
<dbReference type="PANTHER" id="PTHR42782">
    <property type="entry name" value="SI:CH73-314G15.3"/>
    <property type="match status" value="1"/>
</dbReference>
<dbReference type="PANTHER" id="PTHR42782:SF2">
    <property type="entry name" value="3-OXOACYL-[ACYL-CARRIER-PROTEIN] SYNTHASE-LIKE PROTEIN"/>
    <property type="match status" value="1"/>
</dbReference>
<proteinExistence type="predicted"/>
<dbReference type="RefSeq" id="WP_135246135.1">
    <property type="nucleotide sequence ID" value="NZ_SIHO01000002.1"/>
</dbReference>
<dbReference type="AlphaFoldDB" id="A0A4Y9ENW2"/>
<dbReference type="EMBL" id="SIHO01000002">
    <property type="protein sequence ID" value="TFU03543.1"/>
    <property type="molecule type" value="Genomic_DNA"/>
</dbReference>
<evidence type="ECO:0000313" key="3">
    <source>
        <dbReference type="Proteomes" id="UP000297737"/>
    </source>
</evidence>
<protein>
    <submittedName>
        <fullName evidence="2">Ferritin-like domain-containing protein</fullName>
    </submittedName>
</protein>
<dbReference type="Proteomes" id="UP000297737">
    <property type="component" value="Unassembled WGS sequence"/>
</dbReference>
<keyword evidence="3" id="KW-1185">Reference proteome</keyword>
<evidence type="ECO:0000256" key="1">
    <source>
        <dbReference type="SAM" id="MobiDB-lite"/>
    </source>
</evidence>
<dbReference type="InterPro" id="IPR007402">
    <property type="entry name" value="DUF455"/>
</dbReference>
<sequence length="265" mass="28393">MTTLGQAAVGVLLTGDARAKAAAALQAAADWRAGKLAEGWVPVPDRPARPLHPELRDPSHMPKRGKAGNLASRQALLHAVAHIELNAIDLAFDIVARFGTAMPRAFVDDWVRIGGEEAEHFTLLADRLEVIGSHYGALPAHDGLWRSSMATAHDLLARLAVVPLVLEARGLDVTPEMIARLERGGDHDSAAILQRIYADEIGHVAAGSKWFHFCCAESNLAPQETFKNAVSRHFSGAVKPPFNDSAREQAGLPPGFYLPVVPPAA</sequence>
<dbReference type="CDD" id="cd00657">
    <property type="entry name" value="Ferritin_like"/>
    <property type="match status" value="1"/>
</dbReference>
<organism evidence="2 3">
    <name type="scientific">Glacieibacterium arshaanense</name>
    <dbReference type="NCBI Taxonomy" id="2511025"/>
    <lineage>
        <taxon>Bacteria</taxon>
        <taxon>Pseudomonadati</taxon>
        <taxon>Pseudomonadota</taxon>
        <taxon>Alphaproteobacteria</taxon>
        <taxon>Sphingomonadales</taxon>
        <taxon>Sphingosinicellaceae</taxon>
        <taxon>Glacieibacterium</taxon>
    </lineage>
</organism>
<evidence type="ECO:0000313" key="2">
    <source>
        <dbReference type="EMBL" id="TFU03543.1"/>
    </source>
</evidence>
<dbReference type="InterPro" id="IPR011197">
    <property type="entry name" value="UCP012318"/>
</dbReference>
<name>A0A4Y9ENW2_9SPHN</name>